<accession>A0A8T1TX72</accession>
<dbReference type="AlphaFoldDB" id="A0A8T1TX72"/>
<evidence type="ECO:0000259" key="2">
    <source>
        <dbReference type="Pfam" id="PF19078"/>
    </source>
</evidence>
<gene>
    <name evidence="3" type="ORF">JG687_00015406</name>
</gene>
<dbReference type="InterPro" id="IPR044048">
    <property type="entry name" value="Big_12"/>
</dbReference>
<proteinExistence type="predicted"/>
<feature type="domain" description="Bacterial Ig-like" evidence="2">
    <location>
        <begin position="125"/>
        <end position="207"/>
    </location>
</feature>
<dbReference type="Pfam" id="PF00023">
    <property type="entry name" value="Ank"/>
    <property type="match status" value="1"/>
</dbReference>
<sequence>MADSPALCSSNTLWWRRTYGHDNVSAANANPSALDGFYCAIRDNQVEQVQRYIAQNPAAVFTKRTALYVASSFGRHKIVTLLLHRGADKDLQCDGVRPIDVAGFASAGSIDRMKVRALLQGDSCPQVILRLDDKYSAGETRRFRLQIHFSEPVDEFTQEDVTVSEGCEVTQFSMLRRDLYHATVQLTQESSEASVEVLAGAARAAVGGRCNAQSRPLQLLA</sequence>
<keyword evidence="1" id="KW-0040">ANK repeat</keyword>
<dbReference type="EMBL" id="JAENGZ010001353">
    <property type="protein sequence ID" value="KAG6948652.1"/>
    <property type="molecule type" value="Genomic_DNA"/>
</dbReference>
<dbReference type="PROSITE" id="PS50297">
    <property type="entry name" value="ANK_REP_REGION"/>
    <property type="match status" value="1"/>
</dbReference>
<dbReference type="Pfam" id="PF19078">
    <property type="entry name" value="Big_12"/>
    <property type="match status" value="1"/>
</dbReference>
<name>A0A8T1TX72_9STRA</name>
<evidence type="ECO:0000313" key="3">
    <source>
        <dbReference type="EMBL" id="KAG6948652.1"/>
    </source>
</evidence>
<protein>
    <recommendedName>
        <fullName evidence="2">Bacterial Ig-like domain-containing protein</fullName>
    </recommendedName>
</protein>
<dbReference type="PROSITE" id="PS50088">
    <property type="entry name" value="ANK_REPEAT"/>
    <property type="match status" value="1"/>
</dbReference>
<dbReference type="VEuPathDB" id="FungiDB:PC110_g1739"/>
<dbReference type="OrthoDB" id="194358at2759"/>
<reference evidence="3" key="1">
    <citation type="submission" date="2021-01" db="EMBL/GenBank/DDBJ databases">
        <title>Phytophthora aleatoria, a newly-described species from Pinus radiata is distinct from Phytophthora cactorum isolates based on comparative genomics.</title>
        <authorList>
            <person name="Mcdougal R."/>
            <person name="Panda P."/>
            <person name="Williams N."/>
            <person name="Studholme D.J."/>
        </authorList>
    </citation>
    <scope>NUCLEOTIDE SEQUENCE</scope>
    <source>
        <strain evidence="3">NZFS 3830</strain>
    </source>
</reference>
<organism evidence="3 4">
    <name type="scientific">Phytophthora cactorum</name>
    <dbReference type="NCBI Taxonomy" id="29920"/>
    <lineage>
        <taxon>Eukaryota</taxon>
        <taxon>Sar</taxon>
        <taxon>Stramenopiles</taxon>
        <taxon>Oomycota</taxon>
        <taxon>Peronosporomycetes</taxon>
        <taxon>Peronosporales</taxon>
        <taxon>Peronosporaceae</taxon>
        <taxon>Phytophthora</taxon>
    </lineage>
</organism>
<evidence type="ECO:0000313" key="4">
    <source>
        <dbReference type="Proteomes" id="UP000688947"/>
    </source>
</evidence>
<comment type="caution">
    <text evidence="3">The sequence shown here is derived from an EMBL/GenBank/DDBJ whole genome shotgun (WGS) entry which is preliminary data.</text>
</comment>
<dbReference type="Proteomes" id="UP000688947">
    <property type="component" value="Unassembled WGS sequence"/>
</dbReference>
<evidence type="ECO:0000256" key="1">
    <source>
        <dbReference type="PROSITE-ProRule" id="PRU00023"/>
    </source>
</evidence>
<feature type="repeat" description="ANK" evidence="1">
    <location>
        <begin position="62"/>
        <end position="94"/>
    </location>
</feature>
<dbReference type="InterPro" id="IPR002110">
    <property type="entry name" value="Ankyrin_rpt"/>
</dbReference>